<dbReference type="SUPFAM" id="SSF51182">
    <property type="entry name" value="RmlC-like cupins"/>
    <property type="match status" value="1"/>
</dbReference>
<evidence type="ECO:0000313" key="2">
    <source>
        <dbReference type="EMBL" id="TXS89826.1"/>
    </source>
</evidence>
<dbReference type="Gene3D" id="2.60.120.10">
    <property type="entry name" value="Jelly Rolls"/>
    <property type="match status" value="1"/>
</dbReference>
<protein>
    <submittedName>
        <fullName evidence="2">Cupin domain-containing protein</fullName>
    </submittedName>
</protein>
<dbReference type="PANTHER" id="PTHR36156">
    <property type="entry name" value="SLR2101 PROTEIN"/>
    <property type="match status" value="1"/>
</dbReference>
<dbReference type="Pfam" id="PF07883">
    <property type="entry name" value="Cupin_2"/>
    <property type="match status" value="1"/>
</dbReference>
<reference evidence="2 3" key="1">
    <citation type="submission" date="2019-08" db="EMBL/GenBank/DDBJ databases">
        <title>Parahaliea maris sp. nov., isolated from the surface seawater.</title>
        <authorList>
            <person name="Liu Y."/>
        </authorList>
    </citation>
    <scope>NUCLEOTIDE SEQUENCE [LARGE SCALE GENOMIC DNA]</scope>
    <source>
        <strain evidence="2 3">HSLHS9</strain>
    </source>
</reference>
<dbReference type="InterPro" id="IPR013096">
    <property type="entry name" value="Cupin_2"/>
</dbReference>
<organism evidence="2 3">
    <name type="scientific">Parahaliea maris</name>
    <dbReference type="NCBI Taxonomy" id="2716870"/>
    <lineage>
        <taxon>Bacteria</taxon>
        <taxon>Pseudomonadati</taxon>
        <taxon>Pseudomonadota</taxon>
        <taxon>Gammaproteobacteria</taxon>
        <taxon>Cellvibrionales</taxon>
        <taxon>Halieaceae</taxon>
        <taxon>Parahaliea</taxon>
    </lineage>
</organism>
<dbReference type="Proteomes" id="UP000321039">
    <property type="component" value="Unassembled WGS sequence"/>
</dbReference>
<dbReference type="AlphaFoldDB" id="A0A5C8ZMU3"/>
<comment type="caution">
    <text evidence="2">The sequence shown here is derived from an EMBL/GenBank/DDBJ whole genome shotgun (WGS) entry which is preliminary data.</text>
</comment>
<dbReference type="InterPro" id="IPR011051">
    <property type="entry name" value="RmlC_Cupin_sf"/>
</dbReference>
<gene>
    <name evidence="2" type="ORF">FV139_19015</name>
</gene>
<dbReference type="InterPro" id="IPR047142">
    <property type="entry name" value="OryJ/VirC-like"/>
</dbReference>
<feature type="domain" description="Cupin type-2" evidence="1">
    <location>
        <begin position="78"/>
        <end position="140"/>
    </location>
</feature>
<evidence type="ECO:0000259" key="1">
    <source>
        <dbReference type="Pfam" id="PF07883"/>
    </source>
</evidence>
<evidence type="ECO:0000313" key="3">
    <source>
        <dbReference type="Proteomes" id="UP000321039"/>
    </source>
</evidence>
<accession>A0A5C8ZMU3</accession>
<keyword evidence="3" id="KW-1185">Reference proteome</keyword>
<proteinExistence type="predicted"/>
<dbReference type="EMBL" id="VRZA01000009">
    <property type="protein sequence ID" value="TXS89826.1"/>
    <property type="molecule type" value="Genomic_DNA"/>
</dbReference>
<dbReference type="PANTHER" id="PTHR36156:SF2">
    <property type="entry name" value="CUPIN TYPE-2 DOMAIN-CONTAINING PROTEIN"/>
    <property type="match status" value="1"/>
</dbReference>
<dbReference type="InterPro" id="IPR014710">
    <property type="entry name" value="RmlC-like_jellyroll"/>
</dbReference>
<name>A0A5C8ZMU3_9GAMM</name>
<sequence length="152" mass="16777">MRRIVTENGPDGKSRIMRIDELPAHSDIWESDSDNPLGFLPRPDSLGSLDFLSGGVKVMSLNLPTDADMVEYLKDGIPGHDEHGFHRTPTLDILILLEGELSLELDDGLTSMKPGDVVVQRNTNHAWRNTGDKPARCFSVICSPVNGLNTER</sequence>